<name>A0A6N9HQW3_9BURK</name>
<keyword evidence="2" id="KW-1185">Reference proteome</keyword>
<gene>
    <name evidence="1" type="ORF">GTP41_24505</name>
</gene>
<organism evidence="1 2">
    <name type="scientific">Pseudoduganella guangdongensis</name>
    <dbReference type="NCBI Taxonomy" id="2692179"/>
    <lineage>
        <taxon>Bacteria</taxon>
        <taxon>Pseudomonadati</taxon>
        <taxon>Pseudomonadota</taxon>
        <taxon>Betaproteobacteria</taxon>
        <taxon>Burkholderiales</taxon>
        <taxon>Oxalobacteraceae</taxon>
        <taxon>Telluria group</taxon>
        <taxon>Pseudoduganella</taxon>
    </lineage>
</organism>
<dbReference type="RefSeq" id="WP_161028211.1">
    <property type="nucleotide sequence ID" value="NZ_WWCJ01000027.1"/>
</dbReference>
<accession>A0A6N9HQW3</accession>
<comment type="caution">
    <text evidence="1">The sequence shown here is derived from an EMBL/GenBank/DDBJ whole genome shotgun (WGS) entry which is preliminary data.</text>
</comment>
<dbReference type="Proteomes" id="UP000448575">
    <property type="component" value="Unassembled WGS sequence"/>
</dbReference>
<dbReference type="AlphaFoldDB" id="A0A6N9HQW3"/>
<reference evidence="1 2" key="1">
    <citation type="submission" date="2019-12" db="EMBL/GenBank/DDBJ databases">
        <title>Novel species isolated from a subtropical stream in China.</title>
        <authorList>
            <person name="Lu H."/>
        </authorList>
    </citation>
    <scope>NUCLEOTIDE SEQUENCE [LARGE SCALE GENOMIC DNA]</scope>
    <source>
        <strain evidence="1 2">DS3</strain>
    </source>
</reference>
<evidence type="ECO:0008006" key="3">
    <source>
        <dbReference type="Google" id="ProtNLM"/>
    </source>
</evidence>
<dbReference type="EMBL" id="WWCJ01000027">
    <property type="protein sequence ID" value="MYN05262.1"/>
    <property type="molecule type" value="Genomic_DNA"/>
</dbReference>
<sequence length="404" mass="44955">MTSYKTWMRHHLGKSILLTLLATPGIVATVKSSSQSGENRNLAAAPKLPSDWASFLALPGQTDAWIKDHFGFRQALIKGNNALRYHLFGEFPTIQIASGRNGRTFLAAHGTNVAPYSALTVSCIGDKRGLTDFRDYLNRMFDDFHAQGMHPRLMIVPSAPAVYQEDVPAWLYDQCNRTNLPAQQLIDDPALSAPAREAMYFPLTQMRAIKSPATLFPKSWFHWAGPGLEKVAEDSVRHLFPEMPAPGAPLQRVTYRWNSDVGFLFPGVKLKNDVVVPDLPASNIKECVGKKCFPEFAEFADLVDDATRFENPSAPARRLVIISDSFGSKVSGWYARHYGKVEQVATNNIGRLTVPQIMTMRKVLFRDTANTDILFLYHDAGLYGTARLGLQRLHGDGSATWSPF</sequence>
<proteinExistence type="predicted"/>
<evidence type="ECO:0000313" key="2">
    <source>
        <dbReference type="Proteomes" id="UP000448575"/>
    </source>
</evidence>
<protein>
    <recommendedName>
        <fullName evidence="3">AlgX/AlgJ SGNH hydrolase-like domain-containing protein</fullName>
    </recommendedName>
</protein>
<evidence type="ECO:0000313" key="1">
    <source>
        <dbReference type="EMBL" id="MYN05262.1"/>
    </source>
</evidence>